<dbReference type="Proteomes" id="UP001157125">
    <property type="component" value="Unassembled WGS sequence"/>
</dbReference>
<keyword evidence="2" id="KW-0472">Membrane</keyword>
<evidence type="ECO:0000256" key="1">
    <source>
        <dbReference type="SAM" id="MobiDB-lite"/>
    </source>
</evidence>
<comment type="caution">
    <text evidence="3">The sequence shown here is derived from an EMBL/GenBank/DDBJ whole genome shotgun (WGS) entry which is preliminary data.</text>
</comment>
<gene>
    <name evidence="3" type="ORF">GCM10025876_34180</name>
</gene>
<feature type="transmembrane region" description="Helical" evidence="2">
    <location>
        <begin position="173"/>
        <end position="192"/>
    </location>
</feature>
<keyword evidence="2" id="KW-1133">Transmembrane helix</keyword>
<feature type="compositionally biased region" description="Basic and acidic residues" evidence="1">
    <location>
        <begin position="30"/>
        <end position="41"/>
    </location>
</feature>
<feature type="compositionally biased region" description="Acidic residues" evidence="1">
    <location>
        <begin position="75"/>
        <end position="84"/>
    </location>
</feature>
<proteinExistence type="predicted"/>
<dbReference type="RefSeq" id="WP_284329479.1">
    <property type="nucleotide sequence ID" value="NZ_BSUN01000001.1"/>
</dbReference>
<evidence type="ECO:0000313" key="4">
    <source>
        <dbReference type="Proteomes" id="UP001157125"/>
    </source>
</evidence>
<keyword evidence="4" id="KW-1185">Reference proteome</keyword>
<accession>A0ABQ6IKM3</accession>
<name>A0ABQ6IKM3_9MICO</name>
<reference evidence="4" key="1">
    <citation type="journal article" date="2019" name="Int. J. Syst. Evol. Microbiol.">
        <title>The Global Catalogue of Microorganisms (GCM) 10K type strain sequencing project: providing services to taxonomists for standard genome sequencing and annotation.</title>
        <authorList>
            <consortium name="The Broad Institute Genomics Platform"/>
            <consortium name="The Broad Institute Genome Sequencing Center for Infectious Disease"/>
            <person name="Wu L."/>
            <person name="Ma J."/>
        </authorList>
    </citation>
    <scope>NUCLEOTIDE SEQUENCE [LARGE SCALE GENOMIC DNA]</scope>
    <source>
        <strain evidence="4">NBRC 112299</strain>
    </source>
</reference>
<evidence type="ECO:0000256" key="2">
    <source>
        <dbReference type="SAM" id="Phobius"/>
    </source>
</evidence>
<feature type="region of interest" description="Disordered" evidence="1">
    <location>
        <begin position="74"/>
        <end position="99"/>
    </location>
</feature>
<keyword evidence="2" id="KW-0812">Transmembrane</keyword>
<feature type="region of interest" description="Disordered" evidence="1">
    <location>
        <begin position="1"/>
        <end position="41"/>
    </location>
</feature>
<dbReference type="EMBL" id="BSUN01000001">
    <property type="protein sequence ID" value="GMA37214.1"/>
    <property type="molecule type" value="Genomic_DNA"/>
</dbReference>
<evidence type="ECO:0000313" key="3">
    <source>
        <dbReference type="EMBL" id="GMA37214.1"/>
    </source>
</evidence>
<sequence>MTGPQDASTTDQVDGSVDPSVEPAAPAAATHEHRSAVAEDYDAHNAAPVLAEDLASDEDDTIILSRSPFAAADLSLDDDDDEADDASRADDADEVDGLDAPAWTGLDAALGAREAPVHTASAATVGGSASPVTGSLHRYSPTGAIPIVGEANPITGAMPVIGPIYPPKPRRPWIIATCVLAALLIGAGYLGWRMWEINGEWQAYAADVEDANYALGEQIAEVRQDLVDKQNEADLLSEQLATNKARVVDLSAEKAAAIDSSEYASQVTERLEETLSLGHVATSSLSSCIDGLEQARDVP</sequence>
<feature type="compositionally biased region" description="Polar residues" evidence="1">
    <location>
        <begin position="1"/>
        <end position="13"/>
    </location>
</feature>
<organism evidence="3 4">
    <name type="scientific">Demequina litorisediminis</name>
    <dbReference type="NCBI Taxonomy" id="1849022"/>
    <lineage>
        <taxon>Bacteria</taxon>
        <taxon>Bacillati</taxon>
        <taxon>Actinomycetota</taxon>
        <taxon>Actinomycetes</taxon>
        <taxon>Micrococcales</taxon>
        <taxon>Demequinaceae</taxon>
        <taxon>Demequina</taxon>
    </lineage>
</organism>
<protein>
    <submittedName>
        <fullName evidence="3">Uncharacterized protein</fullName>
    </submittedName>
</protein>